<accession>A0A0A9HVL5</accession>
<reference evidence="2" key="1">
    <citation type="submission" date="2014-09" db="EMBL/GenBank/DDBJ databases">
        <authorList>
            <person name="Magalhaes I.L.F."/>
            <person name="Oliveira U."/>
            <person name="Santos F.R."/>
            <person name="Vidigal T.H.D.A."/>
            <person name="Brescovit A.D."/>
            <person name="Santos A.J."/>
        </authorList>
    </citation>
    <scope>NUCLEOTIDE SEQUENCE</scope>
    <source>
        <tissue evidence="2">Shoot tissue taken approximately 20 cm above the soil surface</tissue>
    </source>
</reference>
<proteinExistence type="predicted"/>
<feature type="compositionally biased region" description="Low complexity" evidence="1">
    <location>
        <begin position="12"/>
        <end position="21"/>
    </location>
</feature>
<evidence type="ECO:0000256" key="1">
    <source>
        <dbReference type="SAM" id="MobiDB-lite"/>
    </source>
</evidence>
<protein>
    <submittedName>
        <fullName evidence="2">Uncharacterized protein</fullName>
    </submittedName>
</protein>
<dbReference type="EMBL" id="GBRH01158980">
    <property type="protein sequence ID" value="JAE38916.1"/>
    <property type="molecule type" value="Transcribed_RNA"/>
</dbReference>
<dbReference type="AlphaFoldDB" id="A0A0A9HVL5"/>
<name>A0A0A9HVL5_ARUDO</name>
<sequence length="185" mass="19976">MIGRDEAHQAGTTSTSTNTSSCLNGLHCPHVACPIDMSCIWMQIRRHQCCLGLVDPEIRKIAVGPPPIDYRVRIDASTQRRLWLTECNKSVSLGSAGVLVSDDDGLKDVAELLKVGPHALLVRLPGKPAHEHLGERRVAELPCAAAAAAARLRPRHVYSIYPCYVYACVDPSYNQTAASSSSSSS</sequence>
<organism evidence="2">
    <name type="scientific">Arundo donax</name>
    <name type="common">Giant reed</name>
    <name type="synonym">Donax arundinaceus</name>
    <dbReference type="NCBI Taxonomy" id="35708"/>
    <lineage>
        <taxon>Eukaryota</taxon>
        <taxon>Viridiplantae</taxon>
        <taxon>Streptophyta</taxon>
        <taxon>Embryophyta</taxon>
        <taxon>Tracheophyta</taxon>
        <taxon>Spermatophyta</taxon>
        <taxon>Magnoliopsida</taxon>
        <taxon>Liliopsida</taxon>
        <taxon>Poales</taxon>
        <taxon>Poaceae</taxon>
        <taxon>PACMAD clade</taxon>
        <taxon>Arundinoideae</taxon>
        <taxon>Arundineae</taxon>
        <taxon>Arundo</taxon>
    </lineage>
</organism>
<reference evidence="2" key="2">
    <citation type="journal article" date="2015" name="Data Brief">
        <title>Shoot transcriptome of the giant reed, Arundo donax.</title>
        <authorList>
            <person name="Barrero R.A."/>
            <person name="Guerrero F.D."/>
            <person name="Moolhuijzen P."/>
            <person name="Goolsby J.A."/>
            <person name="Tidwell J."/>
            <person name="Bellgard S.E."/>
            <person name="Bellgard M.I."/>
        </authorList>
    </citation>
    <scope>NUCLEOTIDE SEQUENCE</scope>
    <source>
        <tissue evidence="2">Shoot tissue taken approximately 20 cm above the soil surface</tissue>
    </source>
</reference>
<feature type="region of interest" description="Disordered" evidence="1">
    <location>
        <begin position="1"/>
        <end position="22"/>
    </location>
</feature>
<evidence type="ECO:0000313" key="2">
    <source>
        <dbReference type="EMBL" id="JAE38916.1"/>
    </source>
</evidence>